<feature type="compositionally biased region" description="Low complexity" evidence="2">
    <location>
        <begin position="33"/>
        <end position="46"/>
    </location>
</feature>
<evidence type="ECO:0000256" key="3">
    <source>
        <dbReference type="SAM" id="Phobius"/>
    </source>
</evidence>
<evidence type="ECO:0000256" key="1">
    <source>
        <dbReference type="ARBA" id="ARBA00006068"/>
    </source>
</evidence>
<evidence type="ECO:0000259" key="4">
    <source>
        <dbReference type="Pfam" id="PF03816"/>
    </source>
</evidence>
<feature type="domain" description="LytR/CpsA/Psr regulator C-terminal" evidence="5">
    <location>
        <begin position="398"/>
        <end position="482"/>
    </location>
</feature>
<comment type="similarity">
    <text evidence="1">Belongs to the LytR/CpsA/Psr (LCP) family.</text>
</comment>
<organism evidence="6">
    <name type="scientific">uncultured Frankineae bacterium</name>
    <dbReference type="NCBI Taxonomy" id="437475"/>
    <lineage>
        <taxon>Bacteria</taxon>
        <taxon>Bacillati</taxon>
        <taxon>Actinomycetota</taxon>
        <taxon>Actinomycetes</taxon>
        <taxon>Frankiales</taxon>
        <taxon>environmental samples</taxon>
    </lineage>
</organism>
<evidence type="ECO:0000256" key="2">
    <source>
        <dbReference type="SAM" id="MobiDB-lite"/>
    </source>
</evidence>
<feature type="region of interest" description="Disordered" evidence="2">
    <location>
        <begin position="491"/>
        <end position="521"/>
    </location>
</feature>
<dbReference type="InterPro" id="IPR004474">
    <property type="entry name" value="LytR_CpsA_psr"/>
</dbReference>
<dbReference type="AlphaFoldDB" id="A0A6J4M1W3"/>
<feature type="region of interest" description="Disordered" evidence="2">
    <location>
        <begin position="1"/>
        <end position="48"/>
    </location>
</feature>
<feature type="transmembrane region" description="Helical" evidence="3">
    <location>
        <begin position="51"/>
        <end position="74"/>
    </location>
</feature>
<dbReference type="PANTHER" id="PTHR33392:SF6">
    <property type="entry name" value="POLYISOPRENYL-TEICHOIC ACID--PEPTIDOGLYCAN TEICHOIC ACID TRANSFERASE TAGU"/>
    <property type="match status" value="1"/>
</dbReference>
<evidence type="ECO:0000313" key="6">
    <source>
        <dbReference type="EMBL" id="CAA9347634.1"/>
    </source>
</evidence>
<feature type="compositionally biased region" description="Low complexity" evidence="2">
    <location>
        <begin position="493"/>
        <end position="510"/>
    </location>
</feature>
<dbReference type="EMBL" id="CADCUE010000201">
    <property type="protein sequence ID" value="CAA9347634.1"/>
    <property type="molecule type" value="Genomic_DNA"/>
</dbReference>
<keyword evidence="3" id="KW-0472">Membrane</keyword>
<reference evidence="6" key="1">
    <citation type="submission" date="2020-02" db="EMBL/GenBank/DDBJ databases">
        <authorList>
            <person name="Meier V. D."/>
        </authorList>
    </citation>
    <scope>NUCLEOTIDE SEQUENCE</scope>
    <source>
        <strain evidence="6">AVDCRST_MAG16</strain>
    </source>
</reference>
<dbReference type="InterPro" id="IPR050922">
    <property type="entry name" value="LytR/CpsA/Psr_CW_biosynth"/>
</dbReference>
<gene>
    <name evidence="6" type="ORF">AVDCRST_MAG16-2155</name>
</gene>
<keyword evidence="3" id="KW-0812">Transmembrane</keyword>
<dbReference type="Gene3D" id="3.30.70.2390">
    <property type="match status" value="1"/>
</dbReference>
<evidence type="ECO:0000259" key="5">
    <source>
        <dbReference type="Pfam" id="PF13399"/>
    </source>
</evidence>
<dbReference type="Gene3D" id="3.40.630.190">
    <property type="entry name" value="LCP protein"/>
    <property type="match status" value="1"/>
</dbReference>
<feature type="domain" description="Cell envelope-related transcriptional attenuator" evidence="4">
    <location>
        <begin position="133"/>
        <end position="287"/>
    </location>
</feature>
<dbReference type="PANTHER" id="PTHR33392">
    <property type="entry name" value="POLYISOPRENYL-TEICHOIC ACID--PEPTIDOGLYCAN TEICHOIC ACID TRANSFERASE TAGU"/>
    <property type="match status" value="1"/>
</dbReference>
<name>A0A6J4M1W3_9ACTN</name>
<feature type="compositionally biased region" description="Pro residues" evidence="2">
    <location>
        <begin position="10"/>
        <end position="21"/>
    </location>
</feature>
<sequence>MSEQQDRPPGRPVPPRPLPPHLDPRAPRRPSGSRRTTAPPTTPGRGRASRVLSVLAVLTSFAVLAVAVGGYLLVNKYDRQIDRIPDVFAIEDRPAETPRDARNILIVGSDTRGDLSAGEGTQGRGAEFVSGQRSDTVILAHLYGDSDKAQLVSFPRDSWVTIPAYTDPSTGQVVEAHEGKLNSAFERGGPPLLIRTIESLSSLRIDNYVQIDFDGFQSMVDTLGGVEVCLSRPAKDRWSGIDLEAGRQTIQGEQALAFVRQRKGLPNGDLDRIGRQQQFIAAIVRKTLSAGTLLNPFKLNGVLNVATDALQVDDGTSVDDLRDLATRFRTFSAGGVIFSTVPVADASGFRERQSVVLLDETKMAAMFDRLREDEAPDTPEAPVARPTAAPLVVAPEAVRVRVFNGAGVSGLGRRAYDDLAAVGFSLVGAPDNRGSSATATTVYHGPDRADSARTLAAALPGSRTELDPTLTRTLDVVVGSSYAGAKPVQVTGARPAAPAEPTAPRSAAPAVKTAAEDPCAA</sequence>
<dbReference type="NCBIfam" id="TIGR00350">
    <property type="entry name" value="lytR_cpsA_psr"/>
    <property type="match status" value="1"/>
</dbReference>
<dbReference type="Pfam" id="PF03816">
    <property type="entry name" value="LytR_cpsA_psr"/>
    <property type="match status" value="1"/>
</dbReference>
<keyword evidence="3" id="KW-1133">Transmembrane helix</keyword>
<dbReference type="Pfam" id="PF13399">
    <property type="entry name" value="LytR_C"/>
    <property type="match status" value="1"/>
</dbReference>
<proteinExistence type="inferred from homology"/>
<accession>A0A6J4M1W3</accession>
<dbReference type="InterPro" id="IPR027381">
    <property type="entry name" value="LytR/CpsA/Psr_C"/>
</dbReference>
<protein>
    <submittedName>
        <fullName evidence="6">Cell envelope-associated transcriptional attenuator LytR-CpsA-Psr, subfamily A1</fullName>
    </submittedName>
</protein>